<sequence>MRAGRCWAACGGGCLEAGRGLLSFEKKKNSNLLAETGYSQPMLKLESRFCLFFLHLFGSSWCCTQHVRLFCC</sequence>
<name>A0A151MFJ3_ALLMI</name>
<reference evidence="1 2" key="1">
    <citation type="journal article" date="2012" name="Genome Biol.">
        <title>Sequencing three crocodilian genomes to illuminate the evolution of archosaurs and amniotes.</title>
        <authorList>
            <person name="St John J.A."/>
            <person name="Braun E.L."/>
            <person name="Isberg S.R."/>
            <person name="Miles L.G."/>
            <person name="Chong A.Y."/>
            <person name="Gongora J."/>
            <person name="Dalzell P."/>
            <person name="Moran C."/>
            <person name="Bed'hom B."/>
            <person name="Abzhanov A."/>
            <person name="Burgess S.C."/>
            <person name="Cooksey A.M."/>
            <person name="Castoe T.A."/>
            <person name="Crawford N.G."/>
            <person name="Densmore L.D."/>
            <person name="Drew J.C."/>
            <person name="Edwards S.V."/>
            <person name="Faircloth B.C."/>
            <person name="Fujita M.K."/>
            <person name="Greenwold M.J."/>
            <person name="Hoffmann F.G."/>
            <person name="Howard J.M."/>
            <person name="Iguchi T."/>
            <person name="Janes D.E."/>
            <person name="Khan S.Y."/>
            <person name="Kohno S."/>
            <person name="de Koning A.J."/>
            <person name="Lance S.L."/>
            <person name="McCarthy F.M."/>
            <person name="McCormack J.E."/>
            <person name="Merchant M.E."/>
            <person name="Peterson D.G."/>
            <person name="Pollock D.D."/>
            <person name="Pourmand N."/>
            <person name="Raney B.J."/>
            <person name="Roessler K.A."/>
            <person name="Sanford J.R."/>
            <person name="Sawyer R.H."/>
            <person name="Schmidt C.J."/>
            <person name="Triplett E.W."/>
            <person name="Tuberville T.D."/>
            <person name="Venegas-Anaya M."/>
            <person name="Howard J.T."/>
            <person name="Jarvis E.D."/>
            <person name="Guillette L.J.Jr."/>
            <person name="Glenn T.C."/>
            <person name="Green R.E."/>
            <person name="Ray D.A."/>
        </authorList>
    </citation>
    <scope>NUCLEOTIDE SEQUENCE [LARGE SCALE GENOMIC DNA]</scope>
    <source>
        <strain evidence="1">KSC_2009_1</strain>
    </source>
</reference>
<protein>
    <submittedName>
        <fullName evidence="1">Uncharacterized protein</fullName>
    </submittedName>
</protein>
<dbReference type="AlphaFoldDB" id="A0A151MFJ3"/>
<proteinExistence type="predicted"/>
<dbReference type="EMBL" id="AKHW03006215">
    <property type="protein sequence ID" value="KYO23286.1"/>
    <property type="molecule type" value="Genomic_DNA"/>
</dbReference>
<comment type="caution">
    <text evidence="1">The sequence shown here is derived from an EMBL/GenBank/DDBJ whole genome shotgun (WGS) entry which is preliminary data.</text>
</comment>
<gene>
    <name evidence="1" type="ORF">Y1Q_0005693</name>
</gene>
<keyword evidence="2" id="KW-1185">Reference proteome</keyword>
<accession>A0A151MFJ3</accession>
<organism evidence="1 2">
    <name type="scientific">Alligator mississippiensis</name>
    <name type="common">American alligator</name>
    <dbReference type="NCBI Taxonomy" id="8496"/>
    <lineage>
        <taxon>Eukaryota</taxon>
        <taxon>Metazoa</taxon>
        <taxon>Chordata</taxon>
        <taxon>Craniata</taxon>
        <taxon>Vertebrata</taxon>
        <taxon>Euteleostomi</taxon>
        <taxon>Archelosauria</taxon>
        <taxon>Archosauria</taxon>
        <taxon>Crocodylia</taxon>
        <taxon>Alligatoridae</taxon>
        <taxon>Alligatorinae</taxon>
        <taxon>Alligator</taxon>
    </lineage>
</organism>
<dbReference type="Proteomes" id="UP000050525">
    <property type="component" value="Unassembled WGS sequence"/>
</dbReference>
<evidence type="ECO:0000313" key="1">
    <source>
        <dbReference type="EMBL" id="KYO23286.1"/>
    </source>
</evidence>
<evidence type="ECO:0000313" key="2">
    <source>
        <dbReference type="Proteomes" id="UP000050525"/>
    </source>
</evidence>